<protein>
    <submittedName>
        <fullName evidence="1">Uncharacterized protein</fullName>
    </submittedName>
</protein>
<dbReference type="AlphaFoldDB" id="A0A1F2PK77"/>
<evidence type="ECO:0000313" key="1">
    <source>
        <dbReference type="EMBL" id="OFV71790.1"/>
    </source>
</evidence>
<dbReference type="Proteomes" id="UP000176244">
    <property type="component" value="Unassembled WGS sequence"/>
</dbReference>
<evidence type="ECO:0000313" key="2">
    <source>
        <dbReference type="Proteomes" id="UP000176244"/>
    </source>
</evidence>
<name>A0A1F2PK77_9FIRM</name>
<reference evidence="1 2" key="1">
    <citation type="submission" date="2015-09" db="EMBL/GenBank/DDBJ databases">
        <title>Genome sequence of Acetobacterium wieringae DSM 1911.</title>
        <authorList>
            <person name="Poehlein A."/>
            <person name="Bengelsdorf F.R."/>
            <person name="Schiel-Bengelsdorf B."/>
            <person name="Duerre P."/>
            <person name="Daniel R."/>
        </authorList>
    </citation>
    <scope>NUCLEOTIDE SEQUENCE [LARGE SCALE GENOMIC DNA]</scope>
    <source>
        <strain evidence="1 2">DSM 1911</strain>
    </source>
</reference>
<accession>A0A1F2PK77</accession>
<dbReference type="RefSeq" id="WP_070370117.1">
    <property type="nucleotide sequence ID" value="NZ_LKEU01000015.1"/>
</dbReference>
<proteinExistence type="predicted"/>
<sequence length="129" mass="14639">MSYNNFFTKDTYRSFYNNLKNEPLVEAIYNFIFCDTSAVSMITSTKNGRPALEGILFEVELFLQIAVDYNIVTLLDDNVPSDSLKQCIGTMVKDVLELYGYKTEFNPSRALPINGGKFIMSASSYKKII</sequence>
<comment type="caution">
    <text evidence="1">The sequence shown here is derived from an EMBL/GenBank/DDBJ whole genome shotgun (WGS) entry which is preliminary data.</text>
</comment>
<gene>
    <name evidence="1" type="ORF">ACWI_07630</name>
</gene>
<dbReference type="EMBL" id="LKEU01000015">
    <property type="protein sequence ID" value="OFV71790.1"/>
    <property type="molecule type" value="Genomic_DNA"/>
</dbReference>
<organism evidence="1 2">
    <name type="scientific">Acetobacterium wieringae</name>
    <dbReference type="NCBI Taxonomy" id="52694"/>
    <lineage>
        <taxon>Bacteria</taxon>
        <taxon>Bacillati</taxon>
        <taxon>Bacillota</taxon>
        <taxon>Clostridia</taxon>
        <taxon>Eubacteriales</taxon>
        <taxon>Eubacteriaceae</taxon>
        <taxon>Acetobacterium</taxon>
    </lineage>
</organism>
<dbReference type="OrthoDB" id="1905552at2"/>